<comment type="pathway">
    <text evidence="1 8">Amino-acid biosynthesis; L-histidine biosynthesis; L-histidine from 5-phospho-alpha-D-ribose 1-diphosphate: step 8/9.</text>
</comment>
<dbReference type="Gene3D" id="3.20.20.140">
    <property type="entry name" value="Metal-dependent hydrolases"/>
    <property type="match status" value="1"/>
</dbReference>
<evidence type="ECO:0000313" key="11">
    <source>
        <dbReference type="Proteomes" id="UP000886785"/>
    </source>
</evidence>
<reference evidence="10" key="1">
    <citation type="submission" date="2020-10" db="EMBL/GenBank/DDBJ databases">
        <authorList>
            <person name="Gilroy R."/>
        </authorList>
    </citation>
    <scope>NUCLEOTIDE SEQUENCE</scope>
    <source>
        <strain evidence="10">ChiSjej1B19-7085</strain>
    </source>
</reference>
<dbReference type="PANTHER" id="PTHR21039:SF0">
    <property type="entry name" value="HISTIDINOL-PHOSPHATASE"/>
    <property type="match status" value="1"/>
</dbReference>
<evidence type="ECO:0000256" key="3">
    <source>
        <dbReference type="ARBA" id="ARBA00013085"/>
    </source>
</evidence>
<evidence type="ECO:0000256" key="2">
    <source>
        <dbReference type="ARBA" id="ARBA00009152"/>
    </source>
</evidence>
<dbReference type="PANTHER" id="PTHR21039">
    <property type="entry name" value="HISTIDINOL PHOSPHATASE-RELATED"/>
    <property type="match status" value="1"/>
</dbReference>
<keyword evidence="5 8" id="KW-0378">Hydrolase</keyword>
<evidence type="ECO:0000313" key="10">
    <source>
        <dbReference type="EMBL" id="HIR56523.1"/>
    </source>
</evidence>
<dbReference type="InterPro" id="IPR010140">
    <property type="entry name" value="Histidinol_P_phosphatase_HisJ"/>
</dbReference>
<evidence type="ECO:0000256" key="1">
    <source>
        <dbReference type="ARBA" id="ARBA00004970"/>
    </source>
</evidence>
<sequence length="271" mass="30436">MTTPLLDCHSHSAFSPDGRDAVNEMCARAIDLGITVYGLSDHCEIDRFQEQGYQDRLTHSWNAMLEQKTKLFGRGITLLAGVEIGQALTDFPLAQEISARTPDFVLYSLHRTRGIDDFYLLDFEHEYASPASRKALLDTYYTELLEMAQTGDYDILAHLSYPLRYISHLGITLEAQADLLDEILRTLAQRGKALEINTSGLRQEGGFTMPDFDTVKRFRELGGELLSIGSDAHTVPHLGIGLKTAHQMAKQAGFRYLTYFEGRTPKHLPIP</sequence>
<dbReference type="SUPFAM" id="SSF89550">
    <property type="entry name" value="PHP domain-like"/>
    <property type="match status" value="1"/>
</dbReference>
<comment type="similarity">
    <text evidence="2 8">Belongs to the PHP hydrolase family. HisK subfamily.</text>
</comment>
<accession>A0A9D1DP97</accession>
<keyword evidence="4 8" id="KW-0028">Amino-acid biosynthesis</keyword>
<evidence type="ECO:0000259" key="9">
    <source>
        <dbReference type="SMART" id="SM00481"/>
    </source>
</evidence>
<dbReference type="InterPro" id="IPR003141">
    <property type="entry name" value="Pol/His_phosphatase_N"/>
</dbReference>
<comment type="caution">
    <text evidence="10">The sequence shown here is derived from an EMBL/GenBank/DDBJ whole genome shotgun (WGS) entry which is preliminary data.</text>
</comment>
<dbReference type="InterPro" id="IPR016195">
    <property type="entry name" value="Pol/histidinol_Pase-like"/>
</dbReference>
<dbReference type="SMART" id="SM00481">
    <property type="entry name" value="POLIIIAc"/>
    <property type="match status" value="1"/>
</dbReference>
<name>A0A9D1DP97_9FIRM</name>
<evidence type="ECO:0000256" key="5">
    <source>
        <dbReference type="ARBA" id="ARBA00022801"/>
    </source>
</evidence>
<dbReference type="GO" id="GO:0005737">
    <property type="term" value="C:cytoplasm"/>
    <property type="evidence" value="ECO:0007669"/>
    <property type="project" value="TreeGrafter"/>
</dbReference>
<dbReference type="EMBL" id="DVHF01000033">
    <property type="protein sequence ID" value="HIR56523.1"/>
    <property type="molecule type" value="Genomic_DNA"/>
</dbReference>
<feature type="domain" description="Polymerase/histidinol phosphatase N-terminal" evidence="9">
    <location>
        <begin position="6"/>
        <end position="88"/>
    </location>
</feature>
<dbReference type="InterPro" id="IPR004013">
    <property type="entry name" value="PHP_dom"/>
</dbReference>
<dbReference type="EC" id="3.1.3.15" evidence="3 8"/>
<evidence type="ECO:0000256" key="7">
    <source>
        <dbReference type="ARBA" id="ARBA00049158"/>
    </source>
</evidence>
<keyword evidence="6 8" id="KW-0368">Histidine biosynthesis</keyword>
<dbReference type="NCBIfam" id="TIGR01856">
    <property type="entry name" value="hisJ_fam"/>
    <property type="match status" value="1"/>
</dbReference>
<evidence type="ECO:0000256" key="4">
    <source>
        <dbReference type="ARBA" id="ARBA00022605"/>
    </source>
</evidence>
<dbReference type="GO" id="GO:0000105">
    <property type="term" value="P:L-histidine biosynthetic process"/>
    <property type="evidence" value="ECO:0007669"/>
    <property type="project" value="UniProtKB-UniRule"/>
</dbReference>
<protein>
    <recommendedName>
        <fullName evidence="3 8">Histidinol-phosphatase</fullName>
        <shortName evidence="8">HolPase</shortName>
        <ecNumber evidence="3 8">3.1.3.15</ecNumber>
    </recommendedName>
</protein>
<reference evidence="10" key="2">
    <citation type="journal article" date="2021" name="PeerJ">
        <title>Extensive microbial diversity within the chicken gut microbiome revealed by metagenomics and culture.</title>
        <authorList>
            <person name="Gilroy R."/>
            <person name="Ravi A."/>
            <person name="Getino M."/>
            <person name="Pursley I."/>
            <person name="Horton D.L."/>
            <person name="Alikhan N.F."/>
            <person name="Baker D."/>
            <person name="Gharbi K."/>
            <person name="Hall N."/>
            <person name="Watson M."/>
            <person name="Adriaenssens E.M."/>
            <person name="Foster-Nyarko E."/>
            <person name="Jarju S."/>
            <person name="Secka A."/>
            <person name="Antonio M."/>
            <person name="Oren A."/>
            <person name="Chaudhuri R.R."/>
            <person name="La Ragione R."/>
            <person name="Hildebrand F."/>
            <person name="Pallen M.J."/>
        </authorList>
    </citation>
    <scope>NUCLEOTIDE SEQUENCE</scope>
    <source>
        <strain evidence="10">ChiSjej1B19-7085</strain>
    </source>
</reference>
<gene>
    <name evidence="10" type="ORF">IAA54_02560</name>
</gene>
<evidence type="ECO:0000256" key="8">
    <source>
        <dbReference type="RuleBase" id="RU366003"/>
    </source>
</evidence>
<dbReference type="GO" id="GO:0004401">
    <property type="term" value="F:histidinol-phosphatase activity"/>
    <property type="evidence" value="ECO:0007669"/>
    <property type="project" value="UniProtKB-UniRule"/>
</dbReference>
<dbReference type="Proteomes" id="UP000886785">
    <property type="component" value="Unassembled WGS sequence"/>
</dbReference>
<comment type="catalytic activity">
    <reaction evidence="7 8">
        <text>L-histidinol phosphate + H2O = L-histidinol + phosphate</text>
        <dbReference type="Rhea" id="RHEA:14465"/>
        <dbReference type="ChEBI" id="CHEBI:15377"/>
        <dbReference type="ChEBI" id="CHEBI:43474"/>
        <dbReference type="ChEBI" id="CHEBI:57699"/>
        <dbReference type="ChEBI" id="CHEBI:57980"/>
        <dbReference type="EC" id="3.1.3.15"/>
    </reaction>
</comment>
<proteinExistence type="inferred from homology"/>
<dbReference type="AlphaFoldDB" id="A0A9D1DP97"/>
<dbReference type="Pfam" id="PF02811">
    <property type="entry name" value="PHP"/>
    <property type="match status" value="1"/>
</dbReference>
<organism evidence="10 11">
    <name type="scientific">Candidatus Gallacutalibacter pullicola</name>
    <dbReference type="NCBI Taxonomy" id="2840830"/>
    <lineage>
        <taxon>Bacteria</taxon>
        <taxon>Bacillati</taxon>
        <taxon>Bacillota</taxon>
        <taxon>Clostridia</taxon>
        <taxon>Eubacteriales</taxon>
        <taxon>Candidatus Gallacutalibacter</taxon>
    </lineage>
</organism>
<evidence type="ECO:0000256" key="6">
    <source>
        <dbReference type="ARBA" id="ARBA00023102"/>
    </source>
</evidence>